<evidence type="ECO:0000313" key="3">
    <source>
        <dbReference type="Proteomes" id="UP000008827"/>
    </source>
</evidence>
<dbReference type="EnsemblPlants" id="KRH16652">
    <property type="protein sequence ID" value="KRH16652"/>
    <property type="gene ID" value="GLYMA_14G168400"/>
</dbReference>
<evidence type="ECO:0000313" key="2">
    <source>
        <dbReference type="EnsemblPlants" id="KRH16652"/>
    </source>
</evidence>
<proteinExistence type="predicted"/>
<name>A0A0R0GE71_SOYBN</name>
<evidence type="ECO:0000313" key="1">
    <source>
        <dbReference type="EMBL" id="KRH16652.1"/>
    </source>
</evidence>
<keyword evidence="3" id="KW-1185">Reference proteome</keyword>
<reference evidence="1" key="3">
    <citation type="submission" date="2018-07" db="EMBL/GenBank/DDBJ databases">
        <title>WGS assembly of Glycine max.</title>
        <authorList>
            <person name="Schmutz J."/>
            <person name="Cannon S."/>
            <person name="Schlueter J."/>
            <person name="Ma J."/>
            <person name="Mitros T."/>
            <person name="Nelson W."/>
            <person name="Hyten D."/>
            <person name="Song Q."/>
            <person name="Thelen J."/>
            <person name="Cheng J."/>
            <person name="Xu D."/>
            <person name="Hellsten U."/>
            <person name="May G."/>
            <person name="Yu Y."/>
            <person name="Sakurai T."/>
            <person name="Umezawa T."/>
            <person name="Bhattacharyya M."/>
            <person name="Sandhu D."/>
            <person name="Valliyodan B."/>
            <person name="Lindquist E."/>
            <person name="Peto M."/>
            <person name="Grant D."/>
            <person name="Shu S."/>
            <person name="Goodstein D."/>
            <person name="Barry K."/>
            <person name="Futrell-Griggs M."/>
            <person name="Abernathy B."/>
            <person name="Du J."/>
            <person name="Tian Z."/>
            <person name="Zhu L."/>
            <person name="Gill N."/>
            <person name="Joshi T."/>
            <person name="Libault M."/>
            <person name="Sethuraman A."/>
            <person name="Zhang X."/>
            <person name="Shinozaki K."/>
            <person name="Nguyen H."/>
            <person name="Wing R."/>
            <person name="Cregan P."/>
            <person name="Specht J."/>
            <person name="Grimwood J."/>
            <person name="Rokhsar D."/>
            <person name="Stacey G."/>
            <person name="Shoemaker R."/>
            <person name="Jackson S."/>
        </authorList>
    </citation>
    <scope>NUCLEOTIDE SEQUENCE</scope>
    <source>
        <tissue evidence="1">Callus</tissue>
    </source>
</reference>
<dbReference type="InParanoid" id="A0A0R0GE71"/>
<accession>A0A0R0GE71</accession>
<dbReference type="AlphaFoldDB" id="A0A0R0GE71"/>
<organism evidence="1">
    <name type="scientific">Glycine max</name>
    <name type="common">Soybean</name>
    <name type="synonym">Glycine hispida</name>
    <dbReference type="NCBI Taxonomy" id="3847"/>
    <lineage>
        <taxon>Eukaryota</taxon>
        <taxon>Viridiplantae</taxon>
        <taxon>Streptophyta</taxon>
        <taxon>Embryophyta</taxon>
        <taxon>Tracheophyta</taxon>
        <taxon>Spermatophyta</taxon>
        <taxon>Magnoliopsida</taxon>
        <taxon>eudicotyledons</taxon>
        <taxon>Gunneridae</taxon>
        <taxon>Pentapetalae</taxon>
        <taxon>rosids</taxon>
        <taxon>fabids</taxon>
        <taxon>Fabales</taxon>
        <taxon>Fabaceae</taxon>
        <taxon>Papilionoideae</taxon>
        <taxon>50 kb inversion clade</taxon>
        <taxon>NPAAA clade</taxon>
        <taxon>indigoferoid/millettioid clade</taxon>
        <taxon>Phaseoleae</taxon>
        <taxon>Glycine</taxon>
        <taxon>Glycine subgen. Soja</taxon>
    </lineage>
</organism>
<dbReference type="EMBL" id="CM000847">
    <property type="protein sequence ID" value="KRH16652.1"/>
    <property type="molecule type" value="Genomic_DNA"/>
</dbReference>
<protein>
    <submittedName>
        <fullName evidence="1 2">Uncharacterized protein</fullName>
    </submittedName>
</protein>
<dbReference type="Proteomes" id="UP000008827">
    <property type="component" value="Chromosome 14"/>
</dbReference>
<dbReference type="Gramene" id="KRH16652">
    <property type="protein sequence ID" value="KRH16652"/>
    <property type="gene ID" value="GLYMA_14G168400"/>
</dbReference>
<reference evidence="1 2" key="1">
    <citation type="journal article" date="2010" name="Nature">
        <title>Genome sequence of the palaeopolyploid soybean.</title>
        <authorList>
            <person name="Schmutz J."/>
            <person name="Cannon S.B."/>
            <person name="Schlueter J."/>
            <person name="Ma J."/>
            <person name="Mitros T."/>
            <person name="Nelson W."/>
            <person name="Hyten D.L."/>
            <person name="Song Q."/>
            <person name="Thelen J.J."/>
            <person name="Cheng J."/>
            <person name="Xu D."/>
            <person name="Hellsten U."/>
            <person name="May G.D."/>
            <person name="Yu Y."/>
            <person name="Sakurai T."/>
            <person name="Umezawa T."/>
            <person name="Bhattacharyya M.K."/>
            <person name="Sandhu D."/>
            <person name="Valliyodan B."/>
            <person name="Lindquist E."/>
            <person name="Peto M."/>
            <person name="Grant D."/>
            <person name="Shu S."/>
            <person name="Goodstein D."/>
            <person name="Barry K."/>
            <person name="Futrell-Griggs M."/>
            <person name="Abernathy B."/>
            <person name="Du J."/>
            <person name="Tian Z."/>
            <person name="Zhu L."/>
            <person name="Gill N."/>
            <person name="Joshi T."/>
            <person name="Libault M."/>
            <person name="Sethuraman A."/>
            <person name="Zhang X.-C."/>
            <person name="Shinozaki K."/>
            <person name="Nguyen H.T."/>
            <person name="Wing R.A."/>
            <person name="Cregan P."/>
            <person name="Specht J."/>
            <person name="Grimwood J."/>
            <person name="Rokhsar D."/>
            <person name="Stacey G."/>
            <person name="Shoemaker R.C."/>
            <person name="Jackson S.A."/>
        </authorList>
    </citation>
    <scope>NUCLEOTIDE SEQUENCE</scope>
    <source>
        <strain evidence="2">cv. Williams 82</strain>
        <tissue evidence="1">Callus</tissue>
    </source>
</reference>
<gene>
    <name evidence="1" type="ORF">GLYMA_14G168400</name>
</gene>
<reference evidence="2" key="2">
    <citation type="submission" date="2018-02" db="UniProtKB">
        <authorList>
            <consortium name="EnsemblPlants"/>
        </authorList>
    </citation>
    <scope>IDENTIFICATION</scope>
    <source>
        <strain evidence="2">Williams 82</strain>
    </source>
</reference>
<sequence length="66" mass="7271">MGMAKLKLELEGCCYDAKVTDEADDGSPSDWLGSWLLLSDAESVEFLFLPDKPPIGRVLFAMLFTS</sequence>